<comment type="caution">
    <text evidence="3">The sequence shown here is derived from an EMBL/GenBank/DDBJ whole genome shotgun (WGS) entry which is preliminary data.</text>
</comment>
<dbReference type="InterPro" id="IPR013610">
    <property type="entry name" value="ArdC_N"/>
</dbReference>
<dbReference type="Pfam" id="PF08401">
    <property type="entry name" value="ArdcN"/>
    <property type="match status" value="1"/>
</dbReference>
<name>M5JSU3_9HYPH</name>
<proteinExistence type="predicted"/>
<organism evidence="3 4">
    <name type="scientific">Brucella intermedia M86</name>
    <dbReference type="NCBI Taxonomy" id="1234597"/>
    <lineage>
        <taxon>Bacteria</taxon>
        <taxon>Pseudomonadati</taxon>
        <taxon>Pseudomonadota</taxon>
        <taxon>Alphaproteobacteria</taxon>
        <taxon>Hyphomicrobiales</taxon>
        <taxon>Brucellaceae</taxon>
        <taxon>Brucella/Ochrobactrum group</taxon>
        <taxon>Brucella</taxon>
    </lineage>
</organism>
<sequence>MSEHRTDTYQRITDTIITALESGTRPWIKPWSANRIASSFPRPLRANGEPYRGINILLLWLAAAANGFEHNRFMTYRQAQELGGQVRKGEKGTLIVKYGTVTRKGESADDEDREIPYLKGYSVFNLSQIDGLAAEHYAAPTPLPVEQRIERAEAFSASTGAVITHGGNRASYIPAIDRVQMPPFAAFDSAEAYYSTLFHELAHWTGAKHRLDRISSTNMKTKGYAFEELVAEITACFVCSDLEITATVREESASYLASWLKCLKEDKKAIFRAASKAQAAADFLHQQQQGRAAA</sequence>
<evidence type="ECO:0000313" key="4">
    <source>
        <dbReference type="Proteomes" id="UP000011971"/>
    </source>
</evidence>
<dbReference type="PIRSF" id="PIRSF037112">
    <property type="entry name" value="Antirestriction_ArdC"/>
    <property type="match status" value="1"/>
</dbReference>
<evidence type="ECO:0000259" key="2">
    <source>
        <dbReference type="Pfam" id="PF18818"/>
    </source>
</evidence>
<gene>
    <name evidence="3" type="ORF">D584_00095</name>
</gene>
<accession>M5JSU3</accession>
<dbReference type="AlphaFoldDB" id="M5JSU3"/>
<dbReference type="PATRIC" id="fig|1234597.4.peg.21"/>
<evidence type="ECO:0000313" key="3">
    <source>
        <dbReference type="EMBL" id="ELT51202.1"/>
    </source>
</evidence>
<dbReference type="InterPro" id="IPR041459">
    <property type="entry name" value="MPTase-PolyVal"/>
</dbReference>
<dbReference type="RefSeq" id="WP_006470228.1">
    <property type="nucleotide sequence ID" value="NZ_AOGE01000001.1"/>
</dbReference>
<feature type="domain" description="N-terminal" evidence="1">
    <location>
        <begin position="7"/>
        <end position="124"/>
    </location>
</feature>
<dbReference type="Proteomes" id="UP000011971">
    <property type="component" value="Unassembled WGS sequence"/>
</dbReference>
<dbReference type="InterPro" id="IPR017113">
    <property type="entry name" value="Antirestriction_ArdC"/>
</dbReference>
<protein>
    <submittedName>
        <fullName evidence="3">Antirestriction protein</fullName>
    </submittedName>
</protein>
<evidence type="ECO:0000259" key="1">
    <source>
        <dbReference type="Pfam" id="PF08401"/>
    </source>
</evidence>
<reference evidence="3 4" key="1">
    <citation type="journal article" date="2013" name="Gut Pathog.">
        <title>Draft genome of Ochrobactrum intermedium strain M86 isolated from non-ulcer dyspeptic individual from India.</title>
        <authorList>
            <person name="Kulkarni G."/>
            <person name="Dhotre D."/>
            <person name="Dharne M."/>
            <person name="Shetty S."/>
            <person name="Chowdhury S."/>
            <person name="Misra V."/>
            <person name="Misra S."/>
            <person name="Patole M."/>
            <person name="Shouche Y."/>
        </authorList>
    </citation>
    <scope>NUCLEOTIDE SEQUENCE [LARGE SCALE GENOMIC DNA]</scope>
    <source>
        <strain evidence="3 4">M86</strain>
    </source>
</reference>
<dbReference type="Pfam" id="PF18818">
    <property type="entry name" value="MPTase-PolyVal"/>
    <property type="match status" value="1"/>
</dbReference>
<dbReference type="GO" id="GO:0003697">
    <property type="term" value="F:single-stranded DNA binding"/>
    <property type="evidence" value="ECO:0007669"/>
    <property type="project" value="InterPro"/>
</dbReference>
<dbReference type="OrthoDB" id="9792687at2"/>
<dbReference type="EMBL" id="AOGE01000001">
    <property type="protein sequence ID" value="ELT51202.1"/>
    <property type="molecule type" value="Genomic_DNA"/>
</dbReference>
<feature type="domain" description="Polyvalent protein metallopeptidase" evidence="2">
    <location>
        <begin position="150"/>
        <end position="276"/>
    </location>
</feature>